<sequence>MRLLLLCFISCFFISPPVSAAWQKQPIVIAASATIPPYVIEKTDTGIQLNIIKAALIEQGLDNIVVIYMSNKRAEQQLHSGNVDILLNYAGKRGAGIYPSQPVLSYKNVAVSLKKRNFTIETIKELNNKSVLGFQHARAYLPPPFAKGVAQFASYEEVVNQRAQVDRLMKDWVDVIILDERIFHYYNNDYTHSLPVNIHPIFPKAPRPAYFNNAVLQKTFDKGLLTIKAKGKYQQIMSGYH</sequence>
<keyword evidence="2 3" id="KW-0732">Signal</keyword>
<evidence type="ECO:0000256" key="1">
    <source>
        <dbReference type="ARBA" id="ARBA00010333"/>
    </source>
</evidence>
<reference evidence="5 6" key="1">
    <citation type="submission" date="2018-10" db="EMBL/GenBank/DDBJ databases">
        <title>Complete Genome Sequence and Transcriptomic Profiles of a Marine Bacterium, Pseudoalteromonas agarivorans Hao 2018.</title>
        <authorList>
            <person name="Hao L."/>
        </authorList>
    </citation>
    <scope>NUCLEOTIDE SEQUENCE [LARGE SCALE GENOMIC DNA]</scope>
    <source>
        <strain evidence="5 6">Hao 2018</strain>
    </source>
</reference>
<dbReference type="RefSeq" id="WP_121638448.1">
    <property type="nucleotide sequence ID" value="NZ_CP033066.1"/>
</dbReference>
<name>A0AAD0XEN6_9GAMM</name>
<protein>
    <submittedName>
        <fullName evidence="5">Amino acid ABC transporter substrate-binding protein</fullName>
    </submittedName>
</protein>
<feature type="signal peptide" evidence="3">
    <location>
        <begin position="1"/>
        <end position="20"/>
    </location>
</feature>
<dbReference type="PANTHER" id="PTHR35936:SF25">
    <property type="entry name" value="ABC TRANSPORTER SUBSTRATE-BINDING PROTEIN"/>
    <property type="match status" value="1"/>
</dbReference>
<dbReference type="Proteomes" id="UP000279995">
    <property type="component" value="Chromosome II"/>
</dbReference>
<evidence type="ECO:0000259" key="4">
    <source>
        <dbReference type="Pfam" id="PF00497"/>
    </source>
</evidence>
<feature type="chain" id="PRO_5042107750" evidence="3">
    <location>
        <begin position="21"/>
        <end position="241"/>
    </location>
</feature>
<dbReference type="PANTHER" id="PTHR35936">
    <property type="entry name" value="MEMBRANE-BOUND LYTIC MUREIN TRANSGLYCOSYLASE F"/>
    <property type="match status" value="1"/>
</dbReference>
<dbReference type="InterPro" id="IPR001638">
    <property type="entry name" value="Solute-binding_3/MltF_N"/>
</dbReference>
<dbReference type="SUPFAM" id="SSF53850">
    <property type="entry name" value="Periplasmic binding protein-like II"/>
    <property type="match status" value="1"/>
</dbReference>
<evidence type="ECO:0000313" key="5">
    <source>
        <dbReference type="EMBL" id="AYM88584.1"/>
    </source>
</evidence>
<organism evidence="5 6">
    <name type="scientific">Pseudoalteromonas agarivorans</name>
    <dbReference type="NCBI Taxonomy" id="176102"/>
    <lineage>
        <taxon>Bacteria</taxon>
        <taxon>Pseudomonadati</taxon>
        <taxon>Pseudomonadota</taxon>
        <taxon>Gammaproteobacteria</taxon>
        <taxon>Alteromonadales</taxon>
        <taxon>Pseudoalteromonadaceae</taxon>
        <taxon>Pseudoalteromonas</taxon>
    </lineage>
</organism>
<proteinExistence type="inferred from homology"/>
<dbReference type="Gene3D" id="3.40.190.10">
    <property type="entry name" value="Periplasmic binding protein-like II"/>
    <property type="match status" value="2"/>
</dbReference>
<dbReference type="EMBL" id="CP033066">
    <property type="protein sequence ID" value="AYM88584.1"/>
    <property type="molecule type" value="Genomic_DNA"/>
</dbReference>
<evidence type="ECO:0000313" key="6">
    <source>
        <dbReference type="Proteomes" id="UP000279995"/>
    </source>
</evidence>
<comment type="similarity">
    <text evidence="1">Belongs to the bacterial solute-binding protein 3 family.</text>
</comment>
<evidence type="ECO:0000256" key="3">
    <source>
        <dbReference type="SAM" id="SignalP"/>
    </source>
</evidence>
<feature type="domain" description="Solute-binding protein family 3/N-terminal" evidence="4">
    <location>
        <begin position="27"/>
        <end position="240"/>
    </location>
</feature>
<dbReference type="AlphaFoldDB" id="A0AAD0XEN6"/>
<evidence type="ECO:0000256" key="2">
    <source>
        <dbReference type="ARBA" id="ARBA00022729"/>
    </source>
</evidence>
<gene>
    <name evidence="5" type="ORF">D9T18_18020</name>
</gene>
<accession>A0AAD0XEN6</accession>
<dbReference type="Pfam" id="PF00497">
    <property type="entry name" value="SBP_bac_3"/>
    <property type="match status" value="1"/>
</dbReference>